<proteinExistence type="predicted"/>
<dbReference type="EMBL" id="AVOT02089333">
    <property type="protein sequence ID" value="MBW0572027.1"/>
    <property type="molecule type" value="Genomic_DNA"/>
</dbReference>
<organism evidence="2 3">
    <name type="scientific">Austropuccinia psidii MF-1</name>
    <dbReference type="NCBI Taxonomy" id="1389203"/>
    <lineage>
        <taxon>Eukaryota</taxon>
        <taxon>Fungi</taxon>
        <taxon>Dikarya</taxon>
        <taxon>Basidiomycota</taxon>
        <taxon>Pucciniomycotina</taxon>
        <taxon>Pucciniomycetes</taxon>
        <taxon>Pucciniales</taxon>
        <taxon>Sphaerophragmiaceae</taxon>
        <taxon>Austropuccinia</taxon>
    </lineage>
</organism>
<dbReference type="GO" id="GO:0003676">
    <property type="term" value="F:nucleic acid binding"/>
    <property type="evidence" value="ECO:0007669"/>
    <property type="project" value="InterPro"/>
</dbReference>
<evidence type="ECO:0000259" key="1">
    <source>
        <dbReference type="PROSITE" id="PS50879"/>
    </source>
</evidence>
<dbReference type="GO" id="GO:0004523">
    <property type="term" value="F:RNA-DNA hybrid ribonuclease activity"/>
    <property type="evidence" value="ECO:0007669"/>
    <property type="project" value="InterPro"/>
</dbReference>
<dbReference type="Gene3D" id="3.30.420.10">
    <property type="entry name" value="Ribonuclease H-like superfamily/Ribonuclease H"/>
    <property type="match status" value="1"/>
</dbReference>
<dbReference type="InterPro" id="IPR002156">
    <property type="entry name" value="RNaseH_domain"/>
</dbReference>
<dbReference type="InterPro" id="IPR036397">
    <property type="entry name" value="RNaseH_sf"/>
</dbReference>
<protein>
    <recommendedName>
        <fullName evidence="1">RNase H type-1 domain-containing protein</fullName>
    </recommendedName>
</protein>
<dbReference type="PROSITE" id="PS50879">
    <property type="entry name" value="RNASE_H_1"/>
    <property type="match status" value="1"/>
</dbReference>
<keyword evidence="3" id="KW-1185">Reference proteome</keyword>
<gene>
    <name evidence="2" type="ORF">O181_111742</name>
</gene>
<evidence type="ECO:0000313" key="3">
    <source>
        <dbReference type="Proteomes" id="UP000765509"/>
    </source>
</evidence>
<dbReference type="SUPFAM" id="SSF53098">
    <property type="entry name" value="Ribonuclease H-like"/>
    <property type="match status" value="1"/>
</dbReference>
<dbReference type="OrthoDB" id="4368687at2759"/>
<comment type="caution">
    <text evidence="2">The sequence shown here is derived from an EMBL/GenBank/DDBJ whole genome shotgun (WGS) entry which is preliminary data.</text>
</comment>
<name>A0A9Q3K2D4_9BASI</name>
<accession>A0A9Q3K2D4</accession>
<sequence length="223" mass="24643">MKQPPSPFLKLYGGIKELTKKHIKLTHNYIHTKLAAPIDNAHRTLILRDLTKPHRVHPSTLKNLIGKDILLQPHFTRTETLSPFPILPWSNQIATITNSQLTKVQAKEEITQQVKGELADNNLAFFADGSLIPGKGGGAPAILTNTQTVKTTYVGGDSIITNLETELMVLLLCQELLTKHINTYGPPQAIAIFLDSQAALKSITLPKKKTPGQQLTTKIFNNF</sequence>
<dbReference type="AlphaFoldDB" id="A0A9Q3K2D4"/>
<dbReference type="InterPro" id="IPR012337">
    <property type="entry name" value="RNaseH-like_sf"/>
</dbReference>
<reference evidence="2" key="1">
    <citation type="submission" date="2021-03" db="EMBL/GenBank/DDBJ databases">
        <title>Draft genome sequence of rust myrtle Austropuccinia psidii MF-1, a brazilian biotype.</title>
        <authorList>
            <person name="Quecine M.C."/>
            <person name="Pachon D.M.R."/>
            <person name="Bonatelli M.L."/>
            <person name="Correr F.H."/>
            <person name="Franceschini L.M."/>
            <person name="Leite T.F."/>
            <person name="Margarido G.R.A."/>
            <person name="Almeida C.A."/>
            <person name="Ferrarezi J.A."/>
            <person name="Labate C.A."/>
        </authorList>
    </citation>
    <scope>NUCLEOTIDE SEQUENCE</scope>
    <source>
        <strain evidence="2">MF-1</strain>
    </source>
</reference>
<dbReference type="Proteomes" id="UP000765509">
    <property type="component" value="Unassembled WGS sequence"/>
</dbReference>
<feature type="domain" description="RNase H type-1" evidence="1">
    <location>
        <begin position="119"/>
        <end position="223"/>
    </location>
</feature>
<evidence type="ECO:0000313" key="2">
    <source>
        <dbReference type="EMBL" id="MBW0572027.1"/>
    </source>
</evidence>